<name>A0ABS3RGF3_9ACTN</name>
<sequence>MRAKPQAEQRANVEGVLRAVSLGELTPRIHRSHPLERAADAHADLEARRNIGTILLHP</sequence>
<proteinExistence type="predicted"/>
<organism evidence="1 2">
    <name type="scientific">Actinomadura nitritigenes</name>
    <dbReference type="NCBI Taxonomy" id="134602"/>
    <lineage>
        <taxon>Bacteria</taxon>
        <taxon>Bacillati</taxon>
        <taxon>Actinomycetota</taxon>
        <taxon>Actinomycetes</taxon>
        <taxon>Streptosporangiales</taxon>
        <taxon>Thermomonosporaceae</taxon>
        <taxon>Actinomadura</taxon>
    </lineage>
</organism>
<dbReference type="Proteomes" id="UP000666915">
    <property type="component" value="Unassembled WGS sequence"/>
</dbReference>
<dbReference type="EMBL" id="JAGEOK010000072">
    <property type="protein sequence ID" value="MBO2445315.1"/>
    <property type="molecule type" value="Genomic_DNA"/>
</dbReference>
<gene>
    <name evidence="1" type="ORF">J4557_48225</name>
</gene>
<reference evidence="1 2" key="1">
    <citation type="submission" date="2021-03" db="EMBL/GenBank/DDBJ databases">
        <authorList>
            <person name="Kanchanasin P."/>
            <person name="Saeng-In P."/>
            <person name="Phongsopitanun W."/>
            <person name="Yuki M."/>
            <person name="Kudo T."/>
            <person name="Ohkuma M."/>
            <person name="Tanasupawat S."/>
        </authorList>
    </citation>
    <scope>NUCLEOTIDE SEQUENCE [LARGE SCALE GENOMIC DNA]</scope>
    <source>
        <strain evidence="1 2">L46</strain>
    </source>
</reference>
<evidence type="ECO:0000313" key="1">
    <source>
        <dbReference type="EMBL" id="MBO2445315.1"/>
    </source>
</evidence>
<evidence type="ECO:0000313" key="2">
    <source>
        <dbReference type="Proteomes" id="UP000666915"/>
    </source>
</evidence>
<protein>
    <submittedName>
        <fullName evidence="1">Zinc-binding dehydrogenase</fullName>
    </submittedName>
</protein>
<dbReference type="Pfam" id="PF13602">
    <property type="entry name" value="ADH_zinc_N_2"/>
    <property type="match status" value="1"/>
</dbReference>
<comment type="caution">
    <text evidence="1">The sequence shown here is derived from an EMBL/GenBank/DDBJ whole genome shotgun (WGS) entry which is preliminary data.</text>
</comment>
<keyword evidence="2" id="KW-1185">Reference proteome</keyword>
<accession>A0ABS3RGF3</accession>
<dbReference type="Gene3D" id="3.90.180.10">
    <property type="entry name" value="Medium-chain alcohol dehydrogenases, catalytic domain"/>
    <property type="match status" value="1"/>
</dbReference>